<dbReference type="RefSeq" id="WP_106522365.1">
    <property type="nucleotide sequence ID" value="NZ_PYGD01000002.1"/>
</dbReference>
<keyword evidence="1" id="KW-0732">Signal</keyword>
<gene>
    <name evidence="2" type="ORF">B0I18_102325</name>
</gene>
<sequence length="171" mass="19701">MKRKLIYVVAFCCLLLADRSSFAQTFEVPKQVKLEQKEDYKKYEQDVVQAADWLVATDLDMETVKRRQISAFLIKWLSGTPDITIDIHPGISNLYGDNTELMLIYMATYGKYYIQHKDAQQPDAIKAAVEAMITVYKKGTRIEANPEMDKLIAMDAAKKDQYIRKNLILKP</sequence>
<feature type="signal peptide" evidence="1">
    <location>
        <begin position="1"/>
        <end position="23"/>
    </location>
</feature>
<organism evidence="2 3">
    <name type="scientific">Taibaiella chishuiensis</name>
    <dbReference type="NCBI Taxonomy" id="1434707"/>
    <lineage>
        <taxon>Bacteria</taxon>
        <taxon>Pseudomonadati</taxon>
        <taxon>Bacteroidota</taxon>
        <taxon>Chitinophagia</taxon>
        <taxon>Chitinophagales</taxon>
        <taxon>Chitinophagaceae</taxon>
        <taxon>Taibaiella</taxon>
    </lineage>
</organism>
<comment type="caution">
    <text evidence="2">The sequence shown here is derived from an EMBL/GenBank/DDBJ whole genome shotgun (WGS) entry which is preliminary data.</text>
</comment>
<name>A0A2P8D7Z4_9BACT</name>
<protein>
    <submittedName>
        <fullName evidence="2">Uncharacterized protein</fullName>
    </submittedName>
</protein>
<feature type="chain" id="PRO_5015124647" evidence="1">
    <location>
        <begin position="24"/>
        <end position="171"/>
    </location>
</feature>
<keyword evidence="3" id="KW-1185">Reference proteome</keyword>
<proteinExistence type="predicted"/>
<evidence type="ECO:0000313" key="3">
    <source>
        <dbReference type="Proteomes" id="UP000240572"/>
    </source>
</evidence>
<reference evidence="2 3" key="1">
    <citation type="submission" date="2018-03" db="EMBL/GenBank/DDBJ databases">
        <title>Genomic Encyclopedia of Type Strains, Phase III (KMG-III): the genomes of soil and plant-associated and newly described type strains.</title>
        <authorList>
            <person name="Whitman W."/>
        </authorList>
    </citation>
    <scope>NUCLEOTIDE SEQUENCE [LARGE SCALE GENOMIC DNA]</scope>
    <source>
        <strain evidence="2 3">CGMCC 1.12700</strain>
    </source>
</reference>
<evidence type="ECO:0000313" key="2">
    <source>
        <dbReference type="EMBL" id="PSK93355.1"/>
    </source>
</evidence>
<dbReference type="Proteomes" id="UP000240572">
    <property type="component" value="Unassembled WGS sequence"/>
</dbReference>
<dbReference type="OrthoDB" id="793442at2"/>
<evidence type="ECO:0000256" key="1">
    <source>
        <dbReference type="SAM" id="SignalP"/>
    </source>
</evidence>
<accession>A0A2P8D7Z4</accession>
<dbReference type="AlphaFoldDB" id="A0A2P8D7Z4"/>
<dbReference type="EMBL" id="PYGD01000002">
    <property type="protein sequence ID" value="PSK93355.1"/>
    <property type="molecule type" value="Genomic_DNA"/>
</dbReference>